<reference evidence="2" key="1">
    <citation type="submission" date="2021-11" db="EMBL/GenBank/DDBJ databases">
        <authorList>
            <person name="Denance N."/>
            <person name="Briand M."/>
            <person name="Dupas E."/>
            <person name="Durand K."/>
            <person name="Legendre B."/>
            <person name="Cunty A."/>
            <person name="Donnadieu C."/>
            <person name="Lopez Roques C."/>
            <person name="Cesbron S."/>
            <person name="Jacques M.A."/>
        </authorList>
    </citation>
    <scope>NUCLEOTIDE SEQUENCE</scope>
    <source>
        <strain evidence="2">CFBP8070</strain>
    </source>
</reference>
<name>A0AAW6HSN4_XYLFS</name>
<dbReference type="AlphaFoldDB" id="A0AAW6HSN4"/>
<feature type="compositionally biased region" description="Low complexity" evidence="1">
    <location>
        <begin position="246"/>
        <end position="282"/>
    </location>
</feature>
<dbReference type="InterPro" id="IPR010069">
    <property type="entry name" value="CdiA_FHA1_rpt"/>
</dbReference>
<evidence type="ECO:0000313" key="3">
    <source>
        <dbReference type="Proteomes" id="UP001220702"/>
    </source>
</evidence>
<organism evidence="2 3">
    <name type="scientific">Xylella fastidiosa subsp. multiplex</name>
    <dbReference type="NCBI Taxonomy" id="644357"/>
    <lineage>
        <taxon>Bacteria</taxon>
        <taxon>Pseudomonadati</taxon>
        <taxon>Pseudomonadota</taxon>
        <taxon>Gammaproteobacteria</taxon>
        <taxon>Lysobacterales</taxon>
        <taxon>Lysobacteraceae</taxon>
        <taxon>Xylella</taxon>
    </lineage>
</organism>
<dbReference type="EMBL" id="JAJKGN010000001">
    <property type="protein sequence ID" value="MDC6407779.1"/>
    <property type="molecule type" value="Genomic_DNA"/>
</dbReference>
<feature type="region of interest" description="Disordered" evidence="1">
    <location>
        <begin position="207"/>
        <end position="297"/>
    </location>
</feature>
<gene>
    <name evidence="2" type="ORF">LOK82_03530</name>
</gene>
<protein>
    <submittedName>
        <fullName evidence="2">Uncharacterized protein</fullName>
    </submittedName>
</protein>
<sequence>MLQAPDLTAQANTITNTATGRLLTSGHAQLTATATLTNRGLIDAFTTHLSAATIDNLGTGRLYGDHITLQAQTLTNRDETSDGHTHTATIAARQRLDIGADTLRNTANAMILSDGDAAIGATLDNALHATGIAALLDNRSATIDITGTLNITTTTLNNIRENVHIAHAPDVVTEARLEQPHWRKNKPNGGSGDFRLSSNYDAHEIYYLNPPTSSKTNPTSPPMANRSAAPSSASPPRPAPTFMPVAASMPAKPNAAAWTSPPAPATASCCTTPTVRTNSPTPTTVPPPQPMTAPSSA</sequence>
<proteinExistence type="predicted"/>
<evidence type="ECO:0000313" key="2">
    <source>
        <dbReference type="EMBL" id="MDC6407779.1"/>
    </source>
</evidence>
<dbReference type="Proteomes" id="UP001220702">
    <property type="component" value="Unassembled WGS sequence"/>
</dbReference>
<evidence type="ECO:0000256" key="1">
    <source>
        <dbReference type="SAM" id="MobiDB-lite"/>
    </source>
</evidence>
<feature type="compositionally biased region" description="Low complexity" evidence="1">
    <location>
        <begin position="209"/>
        <end position="232"/>
    </location>
</feature>
<accession>A0AAW6HSN4</accession>
<reference evidence="2" key="2">
    <citation type="journal article" date="2023" name="Commun. Biol.">
        <title>Suspicions of two bridgehead invasions of Xylella fastidiosa subsp. multiplex in France.</title>
        <authorList>
            <person name="Dupas E."/>
            <person name="Durand K."/>
            <person name="Rieux A."/>
            <person name="Briand M."/>
            <person name="Pruvost O."/>
            <person name="Cunty A."/>
            <person name="Denance N."/>
            <person name="Donnadieu C."/>
            <person name="Legendre B."/>
            <person name="Lopez-Roques C."/>
            <person name="Cesbron S."/>
            <person name="Ravigne V."/>
            <person name="Jacques M.A."/>
        </authorList>
    </citation>
    <scope>NUCLEOTIDE SEQUENCE</scope>
    <source>
        <strain evidence="2">CFBP8070</strain>
    </source>
</reference>
<dbReference type="NCBIfam" id="TIGR01731">
    <property type="entry name" value="fil_hemag_20aa"/>
    <property type="match status" value="2"/>
</dbReference>
<comment type="caution">
    <text evidence="2">The sequence shown here is derived from an EMBL/GenBank/DDBJ whole genome shotgun (WGS) entry which is preliminary data.</text>
</comment>